<dbReference type="PANTHER" id="PTHR43157">
    <property type="entry name" value="PHOSPHATIDYLINOSITOL-GLYCAN BIOSYNTHESIS CLASS F PROTEIN-RELATED"/>
    <property type="match status" value="1"/>
</dbReference>
<proteinExistence type="predicted"/>
<dbReference type="FunFam" id="3.40.50.720:FF:000399">
    <property type="entry name" value="Probable oxidoreductase"/>
    <property type="match status" value="1"/>
</dbReference>
<dbReference type="EMBL" id="PDCN02000001">
    <property type="protein sequence ID" value="PIB77459.1"/>
    <property type="molecule type" value="Genomic_DNA"/>
</dbReference>
<dbReference type="PRINTS" id="PR00081">
    <property type="entry name" value="GDHRDH"/>
</dbReference>
<sequence length="306" mass="32682">MSSKWTESDVPDQSGRLAIVTGANSGLGYETARVLAGAGATVVLAVRNTDKGEAAAAKIRELHPNAQLSVRRLDLSSLDSVRASADQLGAEHPRIDLLINNAGLMYTPSRELTADGFEMQFGTNHLGHFALTGLLLPNLLPVRGSRVVVVSSMAHNIRAAIHFDNLAWEHGYDRIAAYGQSKLANLMFAYELSRKLAAADAETIAVAAHPGMSDTELFRELPFPVSLGFKLTAPLIAQKAADGALPTLRAATDPNAVSGDYYGPAGLGEVKGPPRRVRSSRQSRDEDIAARLWTVSEELTGVSYPV</sequence>
<dbReference type="OrthoDB" id="4449798at2"/>
<feature type="region of interest" description="Disordered" evidence="2">
    <location>
        <begin position="262"/>
        <end position="283"/>
    </location>
</feature>
<dbReference type="RefSeq" id="WP_090588658.1">
    <property type="nucleotide sequence ID" value="NZ_CP104302.1"/>
</dbReference>
<keyword evidence="4" id="KW-1185">Reference proteome</keyword>
<comment type="caution">
    <text evidence="3">The sequence shown here is derived from an EMBL/GenBank/DDBJ whole genome shotgun (WGS) entry which is preliminary data.</text>
</comment>
<dbReference type="Pfam" id="PF00106">
    <property type="entry name" value="adh_short"/>
    <property type="match status" value="1"/>
</dbReference>
<name>A0A2G5PGL5_9MYCO</name>
<gene>
    <name evidence="3" type="ORF">CQY22_000350</name>
</gene>
<dbReference type="InterPro" id="IPR002347">
    <property type="entry name" value="SDR_fam"/>
</dbReference>
<dbReference type="Proteomes" id="UP000230551">
    <property type="component" value="Unassembled WGS sequence"/>
</dbReference>
<evidence type="ECO:0000256" key="1">
    <source>
        <dbReference type="ARBA" id="ARBA00023002"/>
    </source>
</evidence>
<accession>A0A2G5PGL5</accession>
<evidence type="ECO:0000256" key="2">
    <source>
        <dbReference type="SAM" id="MobiDB-lite"/>
    </source>
</evidence>
<evidence type="ECO:0000313" key="4">
    <source>
        <dbReference type="Proteomes" id="UP000230551"/>
    </source>
</evidence>
<dbReference type="STRING" id="85968.GCA_900073015_01776"/>
<dbReference type="InterPro" id="IPR036291">
    <property type="entry name" value="NAD(P)-bd_dom_sf"/>
</dbReference>
<organism evidence="3 4">
    <name type="scientific">Mycolicibacterium brumae</name>
    <dbReference type="NCBI Taxonomy" id="85968"/>
    <lineage>
        <taxon>Bacteria</taxon>
        <taxon>Bacillati</taxon>
        <taxon>Actinomycetota</taxon>
        <taxon>Actinomycetes</taxon>
        <taxon>Mycobacteriales</taxon>
        <taxon>Mycobacteriaceae</taxon>
        <taxon>Mycolicibacterium</taxon>
    </lineage>
</organism>
<keyword evidence="1" id="KW-0560">Oxidoreductase</keyword>
<dbReference type="GO" id="GO:0016491">
    <property type="term" value="F:oxidoreductase activity"/>
    <property type="evidence" value="ECO:0007669"/>
    <property type="project" value="UniProtKB-KW"/>
</dbReference>
<dbReference type="NCBIfam" id="NF004846">
    <property type="entry name" value="PRK06197.1"/>
    <property type="match status" value="1"/>
</dbReference>
<dbReference type="NCBIfam" id="NF004513">
    <property type="entry name" value="PRK05854.1"/>
    <property type="match status" value="1"/>
</dbReference>
<protein>
    <submittedName>
        <fullName evidence="3">Short-chain dehydrogenase</fullName>
    </submittedName>
</protein>
<evidence type="ECO:0000313" key="3">
    <source>
        <dbReference type="EMBL" id="PIB77459.1"/>
    </source>
</evidence>
<dbReference type="PANTHER" id="PTHR43157:SF31">
    <property type="entry name" value="PHOSPHATIDYLINOSITOL-GLYCAN BIOSYNTHESIS CLASS F PROTEIN"/>
    <property type="match status" value="1"/>
</dbReference>
<dbReference type="SUPFAM" id="SSF51735">
    <property type="entry name" value="NAD(P)-binding Rossmann-fold domains"/>
    <property type="match status" value="1"/>
</dbReference>
<dbReference type="Gene3D" id="3.40.50.720">
    <property type="entry name" value="NAD(P)-binding Rossmann-like Domain"/>
    <property type="match status" value="1"/>
</dbReference>
<reference evidence="3 4" key="1">
    <citation type="journal article" date="2017" name="Infect. Genet. Evol.">
        <title>The new phylogeny of the genus Mycobacterium: The old and the news.</title>
        <authorList>
            <person name="Tortoli E."/>
            <person name="Fedrizzi T."/>
            <person name="Meehan C.J."/>
            <person name="Trovato A."/>
            <person name="Grottola A."/>
            <person name="Giacobazzi E."/>
            <person name="Serpini G.F."/>
            <person name="Tagliazucchi S."/>
            <person name="Fabio A."/>
            <person name="Bettua C."/>
            <person name="Bertorelli R."/>
            <person name="Frascaro F."/>
            <person name="De Sanctis V."/>
            <person name="Pecorari M."/>
            <person name="Jousson O."/>
            <person name="Segata N."/>
            <person name="Cirillo D.M."/>
        </authorList>
    </citation>
    <scope>NUCLEOTIDE SEQUENCE [LARGE SCALE GENOMIC DNA]</scope>
    <source>
        <strain evidence="3 4">CIP1034565</strain>
    </source>
</reference>
<dbReference type="AlphaFoldDB" id="A0A2G5PGL5"/>